<reference evidence="1 2" key="1">
    <citation type="submission" date="2019-05" db="EMBL/GenBank/DDBJ databases">
        <title>Algicella ahnfeltiae gen. nov., sp. nov., a novel marine bacterium of the family Flavobacteriaceae isolated from a red alga.</title>
        <authorList>
            <person name="Nedashkovskaya O.I."/>
            <person name="Kukhlevskiy A.D."/>
            <person name="Kim S.-G."/>
            <person name="Zhukova N.V."/>
            <person name="Mikhailov V.V."/>
        </authorList>
    </citation>
    <scope>NUCLEOTIDE SEQUENCE [LARGE SCALE GENOMIC DNA]</scope>
    <source>
        <strain evidence="1 2">10Alg115</strain>
    </source>
</reference>
<dbReference type="Proteomes" id="UP000306229">
    <property type="component" value="Chromosome"/>
</dbReference>
<keyword evidence="2" id="KW-1185">Reference proteome</keyword>
<evidence type="ECO:0000313" key="2">
    <source>
        <dbReference type="Proteomes" id="UP000306229"/>
    </source>
</evidence>
<dbReference type="AlphaFoldDB" id="A0A5B7TTD2"/>
<dbReference type="KEGG" id="fbe:FF125_17235"/>
<dbReference type="PANTHER" id="PTHR41913:SF1">
    <property type="entry name" value="DUF1684 DOMAIN-CONTAINING PROTEIN"/>
    <property type="match status" value="1"/>
</dbReference>
<name>A0A5B7TTD2_9FLAO</name>
<dbReference type="PANTHER" id="PTHR41913">
    <property type="entry name" value="DUF1684 DOMAIN-CONTAINING PROTEIN"/>
    <property type="match status" value="1"/>
</dbReference>
<accession>A0A5B7TTD2</accession>
<dbReference type="OrthoDB" id="5493262at2"/>
<gene>
    <name evidence="1" type="ORF">FF125_17235</name>
</gene>
<proteinExistence type="predicted"/>
<protein>
    <submittedName>
        <fullName evidence="1">DUF1684 domain-containing protein</fullName>
    </submittedName>
</protein>
<dbReference type="Pfam" id="PF07920">
    <property type="entry name" value="DUF1684"/>
    <property type="match status" value="1"/>
</dbReference>
<organism evidence="1 2">
    <name type="scientific">Aureibaculum algae</name>
    <dbReference type="NCBI Taxonomy" id="2584122"/>
    <lineage>
        <taxon>Bacteria</taxon>
        <taxon>Pseudomonadati</taxon>
        <taxon>Bacteroidota</taxon>
        <taxon>Flavobacteriia</taxon>
        <taxon>Flavobacteriales</taxon>
        <taxon>Flavobacteriaceae</taxon>
        <taxon>Aureibaculum</taxon>
    </lineage>
</organism>
<dbReference type="PROSITE" id="PS51257">
    <property type="entry name" value="PROKAR_LIPOPROTEIN"/>
    <property type="match status" value="1"/>
</dbReference>
<sequence length="206" mass="23676">MQRFIVFVLLVISSIACSQKKVIFDDYIASIKGYQNELNMEFSDPIESPLTQEDRVKFESLDFYPIDSTYKVTATFELDKNPKTFSMPTTTDRLPIYKTYGVAKFNLNGKKLTLQIYQNQDLILQPKYKNHLFIPFRDKTNGEETYGGGRFLDLEIPEGTTIVIDFNKAYNPYCAYNGKYSCPIPPKENDLEVAIKAGVKNYKNGH</sequence>
<evidence type="ECO:0000313" key="1">
    <source>
        <dbReference type="EMBL" id="QCX40105.1"/>
    </source>
</evidence>
<dbReference type="EMBL" id="CP040749">
    <property type="protein sequence ID" value="QCX40105.1"/>
    <property type="molecule type" value="Genomic_DNA"/>
</dbReference>
<dbReference type="RefSeq" id="WP_138950940.1">
    <property type="nucleotide sequence ID" value="NZ_CP040749.1"/>
</dbReference>
<dbReference type="InterPro" id="IPR012467">
    <property type="entry name" value="DUF1684"/>
</dbReference>